<feature type="compositionally biased region" description="Low complexity" evidence="1">
    <location>
        <begin position="282"/>
        <end position="297"/>
    </location>
</feature>
<sequence length="367" mass="37803">MVEDEQDGPDLETLQAQIDMSMAFTNNIVSSWMKSSKAKLPSSSSRNDDIVLEEYMRKPARLGVGAAAPEQTGVLGRETAKLRSKLTGQGKKKREREDDDNEAESRARGSGSKSGGAAATAGSDDDEEDSRARVITKKARMDPFAVKGGEGKKKKKKADPLAVPAAKPKAIPPGAPPTAGEKGGEAQSSRETAGGGKALEVDAAPPPAPSGKKKKKKHKFAADQAGSHPDGAQPADPAVGDNGVASPHEKKVASDVPPTGPSKSPDAPTGSRLPGGERNTVAASAPPSAIALPTPAIQPTTSPSKAPSSIPKDPLGLPLLNLAGPPPGTGEDQSDSPKKRRKRKKKKKKAIAQPTADGGDENMSDDG</sequence>
<dbReference type="OrthoDB" id="3438340at2759"/>
<dbReference type="EMBL" id="KZ084132">
    <property type="protein sequence ID" value="OSC99007.1"/>
    <property type="molecule type" value="Genomic_DNA"/>
</dbReference>
<feature type="compositionally biased region" description="Low complexity" evidence="1">
    <location>
        <begin position="314"/>
        <end position="323"/>
    </location>
</feature>
<feature type="compositionally biased region" description="Basic residues" evidence="1">
    <location>
        <begin position="338"/>
        <end position="350"/>
    </location>
</feature>
<accession>A0A1Y2ID45</accession>
<feature type="compositionally biased region" description="Acidic residues" evidence="1">
    <location>
        <begin position="358"/>
        <end position="367"/>
    </location>
</feature>
<evidence type="ECO:0000313" key="2">
    <source>
        <dbReference type="EMBL" id="OSC99007.1"/>
    </source>
</evidence>
<reference evidence="2 3" key="1">
    <citation type="journal article" date="2015" name="Biotechnol. Biofuels">
        <title>Enhanced degradation of softwood versus hardwood by the white-rot fungus Pycnoporus coccineus.</title>
        <authorList>
            <person name="Couturier M."/>
            <person name="Navarro D."/>
            <person name="Chevret D."/>
            <person name="Henrissat B."/>
            <person name="Piumi F."/>
            <person name="Ruiz-Duenas F.J."/>
            <person name="Martinez A.T."/>
            <person name="Grigoriev I.V."/>
            <person name="Riley R."/>
            <person name="Lipzen A."/>
            <person name="Berrin J.G."/>
            <person name="Master E.R."/>
            <person name="Rosso M.N."/>
        </authorList>
    </citation>
    <scope>NUCLEOTIDE SEQUENCE [LARGE SCALE GENOMIC DNA]</scope>
    <source>
        <strain evidence="2 3">BRFM310</strain>
    </source>
</reference>
<dbReference type="AlphaFoldDB" id="A0A1Y2ID45"/>
<organism evidence="2 3">
    <name type="scientific">Trametes coccinea (strain BRFM310)</name>
    <name type="common">Pycnoporus coccineus</name>
    <dbReference type="NCBI Taxonomy" id="1353009"/>
    <lineage>
        <taxon>Eukaryota</taxon>
        <taxon>Fungi</taxon>
        <taxon>Dikarya</taxon>
        <taxon>Basidiomycota</taxon>
        <taxon>Agaricomycotina</taxon>
        <taxon>Agaricomycetes</taxon>
        <taxon>Polyporales</taxon>
        <taxon>Polyporaceae</taxon>
        <taxon>Trametes</taxon>
    </lineage>
</organism>
<gene>
    <name evidence="2" type="ORF">PYCCODRAFT_1461052</name>
</gene>
<protein>
    <submittedName>
        <fullName evidence="2">Uncharacterized protein</fullName>
    </submittedName>
</protein>
<keyword evidence="3" id="KW-1185">Reference proteome</keyword>
<proteinExistence type="predicted"/>
<dbReference type="Proteomes" id="UP000193067">
    <property type="component" value="Unassembled WGS sequence"/>
</dbReference>
<evidence type="ECO:0000313" key="3">
    <source>
        <dbReference type="Proteomes" id="UP000193067"/>
    </source>
</evidence>
<name>A0A1Y2ID45_TRAC3</name>
<feature type="region of interest" description="Disordered" evidence="1">
    <location>
        <begin position="59"/>
        <end position="367"/>
    </location>
</feature>
<evidence type="ECO:0000256" key="1">
    <source>
        <dbReference type="SAM" id="MobiDB-lite"/>
    </source>
</evidence>
<feature type="compositionally biased region" description="Low complexity" evidence="1">
    <location>
        <begin position="160"/>
        <end position="169"/>
    </location>
</feature>
<feature type="compositionally biased region" description="Low complexity" evidence="1">
    <location>
        <begin position="108"/>
        <end position="122"/>
    </location>
</feature>
<feature type="compositionally biased region" description="Polar residues" evidence="1">
    <location>
        <begin position="298"/>
        <end position="307"/>
    </location>
</feature>